<evidence type="ECO:0000313" key="2">
    <source>
        <dbReference type="EMBL" id="ONK57509.1"/>
    </source>
</evidence>
<proteinExistence type="predicted"/>
<dbReference type="AlphaFoldDB" id="A0A5P1E4W7"/>
<evidence type="ECO:0000313" key="3">
    <source>
        <dbReference type="Proteomes" id="UP000243459"/>
    </source>
</evidence>
<feature type="region of interest" description="Disordered" evidence="1">
    <location>
        <begin position="1"/>
        <end position="23"/>
    </location>
</feature>
<protein>
    <submittedName>
        <fullName evidence="2">Uncharacterized protein</fullName>
    </submittedName>
</protein>
<dbReference type="EMBL" id="CM007389">
    <property type="protein sequence ID" value="ONK57509.1"/>
    <property type="molecule type" value="Genomic_DNA"/>
</dbReference>
<name>A0A5P1E4W7_ASPOF</name>
<reference evidence="3" key="1">
    <citation type="journal article" date="2017" name="Nat. Commun.">
        <title>The asparagus genome sheds light on the origin and evolution of a young Y chromosome.</title>
        <authorList>
            <person name="Harkess A."/>
            <person name="Zhou J."/>
            <person name="Xu C."/>
            <person name="Bowers J.E."/>
            <person name="Van der Hulst R."/>
            <person name="Ayyampalayam S."/>
            <person name="Mercati F."/>
            <person name="Riccardi P."/>
            <person name="McKain M.R."/>
            <person name="Kakrana A."/>
            <person name="Tang H."/>
            <person name="Ray J."/>
            <person name="Groenendijk J."/>
            <person name="Arikit S."/>
            <person name="Mathioni S.M."/>
            <person name="Nakano M."/>
            <person name="Shan H."/>
            <person name="Telgmann-Rauber A."/>
            <person name="Kanno A."/>
            <person name="Yue Z."/>
            <person name="Chen H."/>
            <person name="Li W."/>
            <person name="Chen Y."/>
            <person name="Xu X."/>
            <person name="Zhang Y."/>
            <person name="Luo S."/>
            <person name="Chen H."/>
            <person name="Gao J."/>
            <person name="Mao Z."/>
            <person name="Pires J.C."/>
            <person name="Luo M."/>
            <person name="Kudrna D."/>
            <person name="Wing R.A."/>
            <person name="Meyers B.C."/>
            <person name="Yi K."/>
            <person name="Kong H."/>
            <person name="Lavrijsen P."/>
            <person name="Sunseri F."/>
            <person name="Falavigna A."/>
            <person name="Ye Y."/>
            <person name="Leebens-Mack J.H."/>
            <person name="Chen G."/>
        </authorList>
    </citation>
    <scope>NUCLEOTIDE SEQUENCE [LARGE SCALE GENOMIC DNA]</scope>
    <source>
        <strain evidence="3">cv. DH0086</strain>
    </source>
</reference>
<dbReference type="OrthoDB" id="1888697at2759"/>
<accession>A0A5P1E4W7</accession>
<gene>
    <name evidence="2" type="ORF">A4U43_C09F1230</name>
</gene>
<dbReference type="Gramene" id="ONK57509">
    <property type="protein sequence ID" value="ONK57509"/>
    <property type="gene ID" value="A4U43_C09F1230"/>
</dbReference>
<evidence type="ECO:0000256" key="1">
    <source>
        <dbReference type="SAM" id="MobiDB-lite"/>
    </source>
</evidence>
<dbReference type="Proteomes" id="UP000243459">
    <property type="component" value="Chromosome 9"/>
</dbReference>
<keyword evidence="3" id="KW-1185">Reference proteome</keyword>
<sequence>MAKVPGQTLDDGELWMPSESSRVAVPQRREIPRGPNLDTLATQLAALGFLDPCPKPNNLPDLPKNKTPGTGFGFGYEEYRTPVGTGAYLVGNGAVQQFKPVQAQVANGFVQNPRMGGRVLQRKQQNAGTTQFYPFAVNGSGRSCSGTGVFLPRTINNEVRRKPLRMKDSEQRQPPLRPLIKVQAPAELTLPPEWTY</sequence>
<organism evidence="2 3">
    <name type="scientific">Asparagus officinalis</name>
    <name type="common">Garden asparagus</name>
    <dbReference type="NCBI Taxonomy" id="4686"/>
    <lineage>
        <taxon>Eukaryota</taxon>
        <taxon>Viridiplantae</taxon>
        <taxon>Streptophyta</taxon>
        <taxon>Embryophyta</taxon>
        <taxon>Tracheophyta</taxon>
        <taxon>Spermatophyta</taxon>
        <taxon>Magnoliopsida</taxon>
        <taxon>Liliopsida</taxon>
        <taxon>Asparagales</taxon>
        <taxon>Asparagaceae</taxon>
        <taxon>Asparagoideae</taxon>
        <taxon>Asparagus</taxon>
    </lineage>
</organism>